<evidence type="ECO:0000313" key="10">
    <source>
        <dbReference type="Proteomes" id="UP000318081"/>
    </source>
</evidence>
<feature type="transmembrane region" description="Helical" evidence="8">
    <location>
        <begin position="49"/>
        <end position="66"/>
    </location>
</feature>
<organism evidence="9 10">
    <name type="scientific">Stieleria magnilauensis</name>
    <dbReference type="NCBI Taxonomy" id="2527963"/>
    <lineage>
        <taxon>Bacteria</taxon>
        <taxon>Pseudomonadati</taxon>
        <taxon>Planctomycetota</taxon>
        <taxon>Planctomycetia</taxon>
        <taxon>Pirellulales</taxon>
        <taxon>Pirellulaceae</taxon>
        <taxon>Stieleria</taxon>
    </lineage>
</organism>
<feature type="transmembrane region" description="Helical" evidence="8">
    <location>
        <begin position="137"/>
        <end position="160"/>
    </location>
</feature>
<evidence type="ECO:0000256" key="5">
    <source>
        <dbReference type="ARBA" id="ARBA00022692"/>
    </source>
</evidence>
<protein>
    <recommendedName>
        <fullName evidence="8">Probable membrane transporter protein</fullName>
    </recommendedName>
</protein>
<gene>
    <name evidence="9" type="ORF">TBK1r_08910</name>
</gene>
<evidence type="ECO:0000256" key="2">
    <source>
        <dbReference type="ARBA" id="ARBA00009142"/>
    </source>
</evidence>
<keyword evidence="4 8" id="KW-1003">Cell membrane</keyword>
<feature type="transmembrane region" description="Helical" evidence="8">
    <location>
        <begin position="100"/>
        <end position="117"/>
    </location>
</feature>
<dbReference type="PANTHER" id="PTHR30269">
    <property type="entry name" value="TRANSMEMBRANE PROTEIN YFCA"/>
    <property type="match status" value="1"/>
</dbReference>
<accession>A0ABX5XKQ9</accession>
<dbReference type="InterPro" id="IPR052017">
    <property type="entry name" value="TSUP"/>
</dbReference>
<evidence type="ECO:0000256" key="6">
    <source>
        <dbReference type="ARBA" id="ARBA00022989"/>
    </source>
</evidence>
<comment type="subcellular location">
    <subcellularLocation>
        <location evidence="1 8">Cell membrane</location>
        <topology evidence="1 8">Multi-pass membrane protein</topology>
    </subcellularLocation>
</comment>
<keyword evidence="7 8" id="KW-0472">Membrane</keyword>
<proteinExistence type="inferred from homology"/>
<keyword evidence="6 8" id="KW-1133">Transmembrane helix</keyword>
<comment type="similarity">
    <text evidence="2 8">Belongs to the 4-toluene sulfonate uptake permease (TSUP) (TC 2.A.102) family.</text>
</comment>
<evidence type="ECO:0000256" key="8">
    <source>
        <dbReference type="RuleBase" id="RU363041"/>
    </source>
</evidence>
<reference evidence="9 10" key="1">
    <citation type="submission" date="2019-02" db="EMBL/GenBank/DDBJ databases">
        <title>Deep-cultivation of Planctomycetes and their phenomic and genomic characterization uncovers novel biology.</title>
        <authorList>
            <person name="Wiegand S."/>
            <person name="Jogler M."/>
            <person name="Boedeker C."/>
            <person name="Pinto D."/>
            <person name="Vollmers J."/>
            <person name="Rivas-Marin E."/>
            <person name="Kohn T."/>
            <person name="Peeters S.H."/>
            <person name="Heuer A."/>
            <person name="Rast P."/>
            <person name="Oberbeckmann S."/>
            <person name="Bunk B."/>
            <person name="Jeske O."/>
            <person name="Meyerdierks A."/>
            <person name="Storesund J.E."/>
            <person name="Kallscheuer N."/>
            <person name="Luecker S."/>
            <person name="Lage O.M."/>
            <person name="Pohl T."/>
            <person name="Merkel B.J."/>
            <person name="Hornburger P."/>
            <person name="Mueller R.-W."/>
            <person name="Bruemmer F."/>
            <person name="Labrenz M."/>
            <person name="Spormann A.M."/>
            <person name="Op den Camp H."/>
            <person name="Overmann J."/>
            <person name="Amann R."/>
            <person name="Jetten M.S.M."/>
            <person name="Mascher T."/>
            <person name="Medema M.H."/>
            <person name="Devos D.P."/>
            <person name="Kaster A.-K."/>
            <person name="Ovreas L."/>
            <person name="Rohde M."/>
            <person name="Galperin M.Y."/>
            <person name="Jogler C."/>
        </authorList>
    </citation>
    <scope>NUCLEOTIDE SEQUENCE [LARGE SCALE GENOMIC DNA]</scope>
    <source>
        <strain evidence="9 10">TBK1r</strain>
    </source>
</reference>
<evidence type="ECO:0000256" key="7">
    <source>
        <dbReference type="ARBA" id="ARBA00023136"/>
    </source>
</evidence>
<evidence type="ECO:0000256" key="3">
    <source>
        <dbReference type="ARBA" id="ARBA00022448"/>
    </source>
</evidence>
<keyword evidence="3" id="KW-0813">Transport</keyword>
<dbReference type="RefSeq" id="WP_145207685.1">
    <property type="nucleotide sequence ID" value="NZ_CP036432.1"/>
</dbReference>
<evidence type="ECO:0000256" key="1">
    <source>
        <dbReference type="ARBA" id="ARBA00004651"/>
    </source>
</evidence>
<dbReference type="EMBL" id="CP036432">
    <property type="protein sequence ID" value="QDV81966.1"/>
    <property type="molecule type" value="Genomic_DNA"/>
</dbReference>
<feature type="transmembrane region" description="Helical" evidence="8">
    <location>
        <begin position="12"/>
        <end position="42"/>
    </location>
</feature>
<feature type="transmembrane region" description="Helical" evidence="8">
    <location>
        <begin position="172"/>
        <end position="194"/>
    </location>
</feature>
<dbReference type="InterPro" id="IPR002781">
    <property type="entry name" value="TM_pro_TauE-like"/>
</dbReference>
<dbReference type="Pfam" id="PF01925">
    <property type="entry name" value="TauE"/>
    <property type="match status" value="1"/>
</dbReference>
<sequence length="250" mass="26616">MFSGDLTVFLYIGVIALAAGFVHSAIGFGFGIVAVTLLPLVVEVRQSHVVISTASVPVLMMAAWAYRDGADWSALWRALVGAAICMPLGLLAFEWVSPDWLIRGTGLAILAMVGISFRNRRRAKMDMKSSGGSSWFAGALGGFLAGAVTIAGPPVAAYALSQPWEQARFKAFLNQFLFAVSLYKVTGLAVRGFIDQETLVQSAALAPMAIIGIQVGAIFSRRLSTQRFHVFVAIALVAVAIYFVVRGAGE</sequence>
<keyword evidence="10" id="KW-1185">Reference proteome</keyword>
<feature type="transmembrane region" description="Helical" evidence="8">
    <location>
        <begin position="200"/>
        <end position="219"/>
    </location>
</feature>
<evidence type="ECO:0000313" key="9">
    <source>
        <dbReference type="EMBL" id="QDV81966.1"/>
    </source>
</evidence>
<name>A0ABX5XKQ9_9BACT</name>
<keyword evidence="5 8" id="KW-0812">Transmembrane</keyword>
<dbReference type="Proteomes" id="UP000318081">
    <property type="component" value="Chromosome"/>
</dbReference>
<dbReference type="PANTHER" id="PTHR30269:SF37">
    <property type="entry name" value="MEMBRANE TRANSPORTER PROTEIN"/>
    <property type="match status" value="1"/>
</dbReference>
<feature type="transmembrane region" description="Helical" evidence="8">
    <location>
        <begin position="72"/>
        <end position="93"/>
    </location>
</feature>
<feature type="transmembrane region" description="Helical" evidence="8">
    <location>
        <begin position="228"/>
        <end position="245"/>
    </location>
</feature>
<evidence type="ECO:0000256" key="4">
    <source>
        <dbReference type="ARBA" id="ARBA00022475"/>
    </source>
</evidence>